<dbReference type="AlphaFoldDB" id="A0A9X9Q394"/>
<dbReference type="EMBL" id="CYRY02028054">
    <property type="protein sequence ID" value="VCW99279.1"/>
    <property type="molecule type" value="Genomic_DNA"/>
</dbReference>
<evidence type="ECO:0000313" key="3">
    <source>
        <dbReference type="Proteomes" id="UP000269945"/>
    </source>
</evidence>
<evidence type="ECO:0000256" key="1">
    <source>
        <dbReference type="SAM" id="MobiDB-lite"/>
    </source>
</evidence>
<accession>A0A9X9Q394</accession>
<comment type="caution">
    <text evidence="2">The sequence shown here is derived from an EMBL/GenBank/DDBJ whole genome shotgun (WGS) entry which is preliminary data.</text>
</comment>
<reference evidence="2 3" key="1">
    <citation type="submission" date="2018-10" db="EMBL/GenBank/DDBJ databases">
        <authorList>
            <person name="Ekblom R."/>
            <person name="Jareborg N."/>
        </authorList>
    </citation>
    <scope>NUCLEOTIDE SEQUENCE [LARGE SCALE GENOMIC DNA]</scope>
    <source>
        <tissue evidence="2">Muscle</tissue>
    </source>
</reference>
<protein>
    <submittedName>
        <fullName evidence="2">Uncharacterized protein</fullName>
    </submittedName>
</protein>
<proteinExistence type="predicted"/>
<organism evidence="2 3">
    <name type="scientific">Gulo gulo</name>
    <name type="common">Wolverine</name>
    <name type="synonym">Gluton</name>
    <dbReference type="NCBI Taxonomy" id="48420"/>
    <lineage>
        <taxon>Eukaryota</taxon>
        <taxon>Metazoa</taxon>
        <taxon>Chordata</taxon>
        <taxon>Craniata</taxon>
        <taxon>Vertebrata</taxon>
        <taxon>Euteleostomi</taxon>
        <taxon>Mammalia</taxon>
        <taxon>Eutheria</taxon>
        <taxon>Laurasiatheria</taxon>
        <taxon>Carnivora</taxon>
        <taxon>Caniformia</taxon>
        <taxon>Musteloidea</taxon>
        <taxon>Mustelidae</taxon>
        <taxon>Guloninae</taxon>
        <taxon>Gulo</taxon>
    </lineage>
</organism>
<evidence type="ECO:0000313" key="2">
    <source>
        <dbReference type="EMBL" id="VCW99279.1"/>
    </source>
</evidence>
<feature type="region of interest" description="Disordered" evidence="1">
    <location>
        <begin position="44"/>
        <end position="70"/>
    </location>
</feature>
<gene>
    <name evidence="2" type="ORF">BN2614_LOCUS1</name>
</gene>
<dbReference type="Proteomes" id="UP000269945">
    <property type="component" value="Unassembled WGS sequence"/>
</dbReference>
<keyword evidence="3" id="KW-1185">Reference proteome</keyword>
<sequence length="70" mass="7923">MSLKYVDLSENGIVFSSQEFQKLKRDKRKEKMLGWCEAIARNPHRIPNNTRTPEISGDLADASQTSTLNG</sequence>
<name>A0A9X9Q394_GULGU</name>